<dbReference type="AlphaFoldDB" id="A0A5J4KBQ5"/>
<protein>
    <submittedName>
        <fullName evidence="1">Uncharacterized protein</fullName>
    </submittedName>
</protein>
<organism evidence="1 2">
    <name type="scientific">Dictyobacter vulcani</name>
    <dbReference type="NCBI Taxonomy" id="2607529"/>
    <lineage>
        <taxon>Bacteria</taxon>
        <taxon>Bacillati</taxon>
        <taxon>Chloroflexota</taxon>
        <taxon>Ktedonobacteria</taxon>
        <taxon>Ktedonobacterales</taxon>
        <taxon>Dictyobacteraceae</taxon>
        <taxon>Dictyobacter</taxon>
    </lineage>
</organism>
<sequence length="90" mass="9932">MAQTPPSSRMAFLPTSEKENLLNWALGLWDALNPSLLTGGARDLPNRQQTLRNTLQWSYDLLTPCIIKSGACGIFLRIAHLGPGFIPDHC</sequence>
<comment type="caution">
    <text evidence="1">The sequence shown here is derived from an EMBL/GenBank/DDBJ whole genome shotgun (WGS) entry which is preliminary data.</text>
</comment>
<evidence type="ECO:0000313" key="2">
    <source>
        <dbReference type="Proteomes" id="UP000326912"/>
    </source>
</evidence>
<evidence type="ECO:0000313" key="1">
    <source>
        <dbReference type="EMBL" id="GER86084.1"/>
    </source>
</evidence>
<dbReference type="Proteomes" id="UP000326912">
    <property type="component" value="Unassembled WGS sequence"/>
</dbReference>
<proteinExistence type="predicted"/>
<name>A0A5J4KBQ5_9CHLR</name>
<accession>A0A5J4KBQ5</accession>
<keyword evidence="2" id="KW-1185">Reference proteome</keyword>
<dbReference type="EMBL" id="BKZW01000001">
    <property type="protein sequence ID" value="GER86084.1"/>
    <property type="molecule type" value="Genomic_DNA"/>
</dbReference>
<gene>
    <name evidence="1" type="ORF">KDW_02460</name>
</gene>
<reference evidence="1 2" key="1">
    <citation type="submission" date="2019-10" db="EMBL/GenBank/DDBJ databases">
        <title>Dictyobacter vulcani sp. nov., within the class Ktedonobacteria, isolated from soil of volcanic Mt. Zao.</title>
        <authorList>
            <person name="Zheng Y."/>
            <person name="Wang C.M."/>
            <person name="Sakai Y."/>
            <person name="Abe K."/>
            <person name="Yokota A."/>
            <person name="Yabe S."/>
        </authorList>
    </citation>
    <scope>NUCLEOTIDE SEQUENCE [LARGE SCALE GENOMIC DNA]</scope>
    <source>
        <strain evidence="1 2">W12</strain>
    </source>
</reference>